<dbReference type="GO" id="GO:0015020">
    <property type="term" value="F:glucuronosyltransferase activity"/>
    <property type="evidence" value="ECO:0007669"/>
    <property type="project" value="InterPro"/>
</dbReference>
<reference evidence="6 7" key="1">
    <citation type="submission" date="2019-06" db="EMBL/GenBank/DDBJ databases">
        <title>A chromosomal-level reference genome of Carpinus fangiana (Coryloideae, Betulaceae).</title>
        <authorList>
            <person name="Yang X."/>
            <person name="Wang Z."/>
            <person name="Zhang L."/>
            <person name="Hao G."/>
            <person name="Liu J."/>
            <person name="Yang Y."/>
        </authorList>
    </citation>
    <scope>NUCLEOTIDE SEQUENCE [LARGE SCALE GENOMIC DNA]</scope>
    <source>
        <strain evidence="6">Cfa_2016G</strain>
        <tissue evidence="6">Leaf</tissue>
    </source>
</reference>
<proteinExistence type="predicted"/>
<name>A0A5N6RM89_9ROSI</name>
<gene>
    <name evidence="6" type="ORF">FH972_017400</name>
</gene>
<evidence type="ECO:0000256" key="2">
    <source>
        <dbReference type="ARBA" id="ARBA00022676"/>
    </source>
</evidence>
<protein>
    <submittedName>
        <fullName evidence="6">Uncharacterized protein</fullName>
    </submittedName>
</protein>
<evidence type="ECO:0000256" key="5">
    <source>
        <dbReference type="ARBA" id="ARBA00023180"/>
    </source>
</evidence>
<evidence type="ECO:0000256" key="1">
    <source>
        <dbReference type="ARBA" id="ARBA00004606"/>
    </source>
</evidence>
<dbReference type="InterPro" id="IPR044610">
    <property type="entry name" value="GLCAT14A/B/C"/>
</dbReference>
<dbReference type="GO" id="GO:0016020">
    <property type="term" value="C:membrane"/>
    <property type="evidence" value="ECO:0007669"/>
    <property type="project" value="UniProtKB-SubCell"/>
</dbReference>
<comment type="subcellular location">
    <subcellularLocation>
        <location evidence="1">Membrane</location>
        <topology evidence="1">Single-pass type II membrane protein</topology>
    </subcellularLocation>
</comment>
<dbReference type="OrthoDB" id="2019572at2759"/>
<dbReference type="PANTHER" id="PTHR45719">
    <property type="entry name" value="GLYCOSYLTRANSFERASE"/>
    <property type="match status" value="1"/>
</dbReference>
<dbReference type="Proteomes" id="UP000327013">
    <property type="component" value="Chromosome 7"/>
</dbReference>
<dbReference type="EMBL" id="CM017327">
    <property type="protein sequence ID" value="KAE8099416.1"/>
    <property type="molecule type" value="Genomic_DNA"/>
</dbReference>
<evidence type="ECO:0000313" key="7">
    <source>
        <dbReference type="Proteomes" id="UP000327013"/>
    </source>
</evidence>
<accession>A0A5N6RM89</accession>
<dbReference type="PANTHER" id="PTHR45719:SF8">
    <property type="entry name" value="BETA-GLUCURONOSYLTRANSFERASE GLCAT14C"/>
    <property type="match status" value="1"/>
</dbReference>
<organism evidence="6 7">
    <name type="scientific">Carpinus fangiana</name>
    <dbReference type="NCBI Taxonomy" id="176857"/>
    <lineage>
        <taxon>Eukaryota</taxon>
        <taxon>Viridiplantae</taxon>
        <taxon>Streptophyta</taxon>
        <taxon>Embryophyta</taxon>
        <taxon>Tracheophyta</taxon>
        <taxon>Spermatophyta</taxon>
        <taxon>Magnoliopsida</taxon>
        <taxon>eudicotyledons</taxon>
        <taxon>Gunneridae</taxon>
        <taxon>Pentapetalae</taxon>
        <taxon>rosids</taxon>
        <taxon>fabids</taxon>
        <taxon>Fagales</taxon>
        <taxon>Betulaceae</taxon>
        <taxon>Carpinus</taxon>
    </lineage>
</organism>
<evidence type="ECO:0000256" key="3">
    <source>
        <dbReference type="ARBA" id="ARBA00022679"/>
    </source>
</evidence>
<dbReference type="AlphaFoldDB" id="A0A5N6RM89"/>
<keyword evidence="4" id="KW-0472">Membrane</keyword>
<keyword evidence="7" id="KW-1185">Reference proteome</keyword>
<keyword evidence="2" id="KW-0328">Glycosyltransferase</keyword>
<evidence type="ECO:0000313" key="6">
    <source>
        <dbReference type="EMBL" id="KAE8099416.1"/>
    </source>
</evidence>
<keyword evidence="3" id="KW-0808">Transferase</keyword>
<dbReference type="Pfam" id="PF02485">
    <property type="entry name" value="Branch"/>
    <property type="match status" value="1"/>
</dbReference>
<sequence length="421" mass="47976">MKKNQSPSYLDRKWFTPLVAIAVLSVVLLLTLTLGQSKFSSSATDFTFDQRKLVALDRNFGSGNDRLGLPKLPRFAYLISGTGGDGSSLRRVLQAVYHPRNYYLLHLDLEASDAERLELAKYVKSESVIREFRNVMVVGKANLVTFKGPTMIASTLHAIAILLKQAKDWDWFVNLSASDYPLVTQDDLLHIFSYLPRDLNFLEHASNIGWKEYHRARPIIIDPGLYHSKKSGVFWAKEKRSMPASFKLFTGSAWVVLTKSFLEFCVWGWDNLPRTLLMYYTNFISSPEGYFHTVVCNHKDYQNTTVNHDLHYIRWNNPPKENPINLTLEHYDDMVQSGAPFARQFAKDAPVLDKIDKELLRRSDGRFTPGGWCVGSSVLGKDPCVVYGNPNAVKPSVNSQRLEQLIVKLLDSENFRSKQCK</sequence>
<evidence type="ECO:0000256" key="4">
    <source>
        <dbReference type="ARBA" id="ARBA00023136"/>
    </source>
</evidence>
<keyword evidence="5" id="KW-0325">Glycoprotein</keyword>
<dbReference type="InterPro" id="IPR003406">
    <property type="entry name" value="Glyco_trans_14"/>
</dbReference>